<dbReference type="AlphaFoldDB" id="A0AAN8MV30"/>
<dbReference type="Proteomes" id="UP001313282">
    <property type="component" value="Unassembled WGS sequence"/>
</dbReference>
<accession>A0AAN8MV30</accession>
<reference evidence="1 2" key="1">
    <citation type="submission" date="2019-10" db="EMBL/GenBank/DDBJ databases">
        <authorList>
            <person name="Palmer J.M."/>
        </authorList>
    </citation>
    <scope>NUCLEOTIDE SEQUENCE [LARGE SCALE GENOMIC DNA]</scope>
    <source>
        <strain evidence="1 2">TWF718</strain>
    </source>
</reference>
<comment type="caution">
    <text evidence="1">The sequence shown here is derived from an EMBL/GenBank/DDBJ whole genome shotgun (WGS) entry which is preliminary data.</text>
</comment>
<organism evidence="1 2">
    <name type="scientific">Orbilia javanica</name>
    <dbReference type="NCBI Taxonomy" id="47235"/>
    <lineage>
        <taxon>Eukaryota</taxon>
        <taxon>Fungi</taxon>
        <taxon>Dikarya</taxon>
        <taxon>Ascomycota</taxon>
        <taxon>Pezizomycotina</taxon>
        <taxon>Orbiliomycetes</taxon>
        <taxon>Orbiliales</taxon>
        <taxon>Orbiliaceae</taxon>
        <taxon>Orbilia</taxon>
    </lineage>
</organism>
<protein>
    <submittedName>
        <fullName evidence="1">Uncharacterized protein</fullName>
    </submittedName>
</protein>
<keyword evidence="2" id="KW-1185">Reference proteome</keyword>
<proteinExistence type="predicted"/>
<name>A0AAN8MV30_9PEZI</name>
<evidence type="ECO:0000313" key="1">
    <source>
        <dbReference type="EMBL" id="KAK6356887.1"/>
    </source>
</evidence>
<gene>
    <name evidence="1" type="ORF">TWF718_001227</name>
</gene>
<sequence length="235" mass="25663">MASNNGTPTPLGDNDGFSDHFALKYTGFGFQTPSIPIFKYTESQGYPADPSLETPEYKVARVNDKLQLTSTNPKETTHTIMAYLKKQKIETRDAPELTAGSKIIESIPVEWYSTYSQPKLYDIRLPGGRVYRWWSAGEGVFELFDKSKDSVNKDAVVARITASKADRRVIVISISDAVLEKGSGLVENVVLVSAVGVLKKCEKNLVHFGWFDAGASAKAGGFMSFFNLAGMSGSG</sequence>
<evidence type="ECO:0000313" key="2">
    <source>
        <dbReference type="Proteomes" id="UP001313282"/>
    </source>
</evidence>
<dbReference type="EMBL" id="JAVHNR010000001">
    <property type="protein sequence ID" value="KAK6356887.1"/>
    <property type="molecule type" value="Genomic_DNA"/>
</dbReference>